<feature type="binding site" evidence="10">
    <location>
        <position position="172"/>
    </location>
    <ligand>
        <name>substrate</name>
    </ligand>
</feature>
<dbReference type="GO" id="GO:0140932">
    <property type="term" value="F:5'-(N(7)-methyl 5'-triphosphoguanosine)-[mRNA] diphosphatase activity"/>
    <property type="evidence" value="ECO:0007669"/>
    <property type="project" value="UniProtKB-EC"/>
</dbReference>
<protein>
    <recommendedName>
        <fullName evidence="4 8">m7GpppX diphosphatase</fullName>
        <ecNumber evidence="3 8">3.6.1.59</ecNumber>
    </recommendedName>
</protein>
<dbReference type="GO" id="GO:0000932">
    <property type="term" value="C:P-body"/>
    <property type="evidence" value="ECO:0007669"/>
    <property type="project" value="TreeGrafter"/>
</dbReference>
<evidence type="ECO:0000256" key="7">
    <source>
        <dbReference type="ARBA" id="ARBA00048222"/>
    </source>
</evidence>
<feature type="binding site" evidence="10">
    <location>
        <position position="204"/>
    </location>
    <ligand>
        <name>substrate</name>
    </ligand>
</feature>
<dbReference type="EMBL" id="CAJHNH020000558">
    <property type="protein sequence ID" value="CAG5118481.1"/>
    <property type="molecule type" value="Genomic_DNA"/>
</dbReference>
<name>A0A8S3YTF9_9EUPU</name>
<evidence type="ECO:0000256" key="2">
    <source>
        <dbReference type="ARBA" id="ARBA00010208"/>
    </source>
</evidence>
<keyword evidence="12" id="KW-1185">Reference proteome</keyword>
<feature type="binding site" evidence="10">
    <location>
        <position position="182"/>
    </location>
    <ligand>
        <name>substrate</name>
    </ligand>
</feature>
<sequence>MLEKMNNISTQPLDDSVPVCKKRKCDNECNEAEKDGDSSSAVVPFSFAFSDFKLVKVLREDARGKLVTLHGTVGDKDAVVVLERKAFDIPVLEECLQQTTVKETLQNDVYSTFDVYSSGSIAHMKATLIHPATEKHISKYSDREPFIVRETPELYRSVVLPSIQENKFSFQWVYNILEKKTESERIVAEDPDPEVGFVMVPDMKWNRENVESLYLIAIVHRRGIRSIRDLRQEHLPLLENILNKGLAAIEEKFSVKADKLRIYFHYQPSYYHLHVHFTHVKFEAPGTDALRAHLLEDVIDNIKMNSEFYNLKTLSYIVREHDALYYAFQDKKYFV</sequence>
<comment type="catalytic activity">
    <reaction evidence="7 8">
        <text>a 5'-end (N(7)-methyl 5'-triphosphoguanosine)-ribonucleoside in mRNA + H2O = N(7)-methyl-GMP + a 5'-end diphospho-ribonucleoside in mRNA + 2 H(+)</text>
        <dbReference type="Rhea" id="RHEA:65388"/>
        <dbReference type="Rhea" id="RHEA-COMP:17165"/>
        <dbReference type="Rhea" id="RHEA-COMP:17167"/>
        <dbReference type="ChEBI" id="CHEBI:15377"/>
        <dbReference type="ChEBI" id="CHEBI:15378"/>
        <dbReference type="ChEBI" id="CHEBI:58285"/>
        <dbReference type="ChEBI" id="CHEBI:156461"/>
        <dbReference type="ChEBI" id="CHEBI:167616"/>
        <dbReference type="EC" id="3.6.1.59"/>
    </reaction>
</comment>
<evidence type="ECO:0000313" key="12">
    <source>
        <dbReference type="Proteomes" id="UP000678393"/>
    </source>
</evidence>
<dbReference type="Gene3D" id="3.30.200.40">
    <property type="entry name" value="Scavenger mRNA decapping enzyme, N-terminal domain"/>
    <property type="match status" value="1"/>
</dbReference>
<evidence type="ECO:0000313" key="11">
    <source>
        <dbReference type="EMBL" id="CAG5118481.1"/>
    </source>
</evidence>
<comment type="caution">
    <text evidence="11">The sequence shown here is derived from an EMBL/GenBank/DDBJ whole genome shotgun (WGS) entry which is preliminary data.</text>
</comment>
<reference evidence="11" key="1">
    <citation type="submission" date="2021-04" db="EMBL/GenBank/DDBJ databases">
        <authorList>
            <consortium name="Molecular Ecology Group"/>
        </authorList>
    </citation>
    <scope>NUCLEOTIDE SEQUENCE</scope>
</reference>
<comment type="similarity">
    <text evidence="2 8">Belongs to the HIT family.</text>
</comment>
<dbReference type="PANTHER" id="PTHR12978:SF0">
    <property type="entry name" value="M7GPPPX DIPHOSPHATASE"/>
    <property type="match status" value="1"/>
</dbReference>
<evidence type="ECO:0000256" key="8">
    <source>
        <dbReference type="PIRNR" id="PIRNR028973"/>
    </source>
</evidence>
<dbReference type="OrthoDB" id="10264956at2759"/>
<dbReference type="InterPro" id="IPR008594">
    <property type="entry name" value="DcpS/DCS2"/>
</dbReference>
<dbReference type="PIRSF" id="PIRSF028973">
    <property type="entry name" value="Scavenger_mRNA_decap_enz"/>
    <property type="match status" value="1"/>
</dbReference>
<evidence type="ECO:0000256" key="6">
    <source>
        <dbReference type="ARBA" id="ARBA00023242"/>
    </source>
</evidence>
<dbReference type="GO" id="GO:0005634">
    <property type="term" value="C:nucleus"/>
    <property type="evidence" value="ECO:0007669"/>
    <property type="project" value="UniProtKB-SubCell"/>
</dbReference>
<dbReference type="SUPFAM" id="SSF102860">
    <property type="entry name" value="mRNA decapping enzyme DcpS N-terminal domain"/>
    <property type="match status" value="1"/>
</dbReference>
<evidence type="ECO:0000256" key="5">
    <source>
        <dbReference type="ARBA" id="ARBA00022801"/>
    </source>
</evidence>
<feature type="binding site" evidence="10">
    <location>
        <position position="202"/>
    </location>
    <ligand>
        <name>substrate</name>
    </ligand>
</feature>
<evidence type="ECO:0000256" key="4">
    <source>
        <dbReference type="ARBA" id="ARBA00015636"/>
    </source>
</evidence>
<dbReference type="Proteomes" id="UP000678393">
    <property type="component" value="Unassembled WGS sequence"/>
</dbReference>
<keyword evidence="6 8" id="KW-0539">Nucleus</keyword>
<evidence type="ECO:0000256" key="1">
    <source>
        <dbReference type="ARBA" id="ARBA00004123"/>
    </source>
</evidence>
<keyword evidence="5 8" id="KW-0378">Hydrolase</keyword>
<evidence type="ECO:0000256" key="10">
    <source>
        <dbReference type="PIRSR" id="PIRSR028973-2"/>
    </source>
</evidence>
<dbReference type="FunFam" id="3.30.428.10:FF:000006">
    <property type="entry name" value="m7GpppX diphosphatase"/>
    <property type="match status" value="1"/>
</dbReference>
<accession>A0A8S3YTF9</accession>
<dbReference type="Pfam" id="PF05652">
    <property type="entry name" value="DcpS"/>
    <property type="match status" value="1"/>
</dbReference>
<dbReference type="GO" id="GO:0000340">
    <property type="term" value="F:RNA 7-methylguanosine cap binding"/>
    <property type="evidence" value="ECO:0007669"/>
    <property type="project" value="UniProtKB-UniRule"/>
</dbReference>
<evidence type="ECO:0000256" key="9">
    <source>
        <dbReference type="PIRSR" id="PIRSR028973-1"/>
    </source>
</evidence>
<comment type="function">
    <text evidence="8">Decapping scavenger enzyme that catalyzes the cleavage of a residual cap structure following the degradation of mRNAs by the 3'-&gt;5' exosome-mediated mRNA decay pathway.</text>
</comment>
<dbReference type="PANTHER" id="PTHR12978">
    <property type="entry name" value="HISTIDINE TRIAD HIT PROTEIN MEMBER"/>
    <property type="match status" value="1"/>
</dbReference>
<feature type="active site" description="Nucleophile" evidence="9">
    <location>
        <position position="274"/>
    </location>
</feature>
<keyword evidence="8" id="KW-0507">mRNA processing</keyword>
<gene>
    <name evidence="11" type="ORF">CUNI_LOCUS4039</name>
</gene>
<feature type="binding site" evidence="10">
    <location>
        <begin position="265"/>
        <end position="276"/>
    </location>
    <ligand>
        <name>substrate</name>
    </ligand>
</feature>
<dbReference type="SUPFAM" id="SSF54197">
    <property type="entry name" value="HIT-like"/>
    <property type="match status" value="1"/>
</dbReference>
<dbReference type="AlphaFoldDB" id="A0A8S3YTF9"/>
<dbReference type="Pfam" id="PF11969">
    <property type="entry name" value="DcpS_C"/>
    <property type="match status" value="1"/>
</dbReference>
<dbReference type="EC" id="3.6.1.59" evidence="3 8"/>
<evidence type="ECO:0000256" key="3">
    <source>
        <dbReference type="ARBA" id="ARBA00012520"/>
    </source>
</evidence>
<dbReference type="GO" id="GO:0006397">
    <property type="term" value="P:mRNA processing"/>
    <property type="evidence" value="ECO:0007669"/>
    <property type="project" value="UniProtKB-KW"/>
</dbReference>
<dbReference type="GO" id="GO:0000290">
    <property type="term" value="P:deadenylation-dependent decapping of nuclear-transcribed mRNA"/>
    <property type="evidence" value="ECO:0007669"/>
    <property type="project" value="UniProtKB-UniRule"/>
</dbReference>
<comment type="subcellular location">
    <subcellularLocation>
        <location evidence="1 8">Nucleus</location>
    </subcellularLocation>
</comment>
<organism evidence="11 12">
    <name type="scientific">Candidula unifasciata</name>
    <dbReference type="NCBI Taxonomy" id="100452"/>
    <lineage>
        <taxon>Eukaryota</taxon>
        <taxon>Metazoa</taxon>
        <taxon>Spiralia</taxon>
        <taxon>Lophotrochozoa</taxon>
        <taxon>Mollusca</taxon>
        <taxon>Gastropoda</taxon>
        <taxon>Heterobranchia</taxon>
        <taxon>Euthyneura</taxon>
        <taxon>Panpulmonata</taxon>
        <taxon>Eupulmonata</taxon>
        <taxon>Stylommatophora</taxon>
        <taxon>Helicina</taxon>
        <taxon>Helicoidea</taxon>
        <taxon>Geomitridae</taxon>
        <taxon>Candidula</taxon>
    </lineage>
</organism>
<dbReference type="InterPro" id="IPR036265">
    <property type="entry name" value="HIT-like_sf"/>
</dbReference>
<dbReference type="InterPro" id="IPR011145">
    <property type="entry name" value="Scavenger_mRNA_decap_enz_N"/>
</dbReference>
<dbReference type="Gene3D" id="3.30.428.10">
    <property type="entry name" value="HIT-like"/>
    <property type="match status" value="1"/>
</dbReference>
<proteinExistence type="inferred from homology"/>